<sequence length="147" mass="16137">MKFSMAASLLGTANLAATTHPQDVKPTATVTAGGAIRVCPLPRPDTLRISDFNPVRHFTKNAHKVKSVSFTLNSDRIEYVKCSGPGPQWEYHVQCEGTRYRFALICEGAFDAGPTGQHGIPLKCKKSKTGETVCTQKQKEVKFRITN</sequence>
<dbReference type="Proteomes" id="UP001152049">
    <property type="component" value="Unassembled WGS sequence"/>
</dbReference>
<evidence type="ECO:0000313" key="2">
    <source>
        <dbReference type="Proteomes" id="UP001152049"/>
    </source>
</evidence>
<dbReference type="EMBL" id="JAOQAZ010000047">
    <property type="protein sequence ID" value="KAJ4245276.1"/>
    <property type="molecule type" value="Genomic_DNA"/>
</dbReference>
<organism evidence="1 2">
    <name type="scientific">Fusarium torreyae</name>
    <dbReference type="NCBI Taxonomy" id="1237075"/>
    <lineage>
        <taxon>Eukaryota</taxon>
        <taxon>Fungi</taxon>
        <taxon>Dikarya</taxon>
        <taxon>Ascomycota</taxon>
        <taxon>Pezizomycotina</taxon>
        <taxon>Sordariomycetes</taxon>
        <taxon>Hypocreomycetidae</taxon>
        <taxon>Hypocreales</taxon>
        <taxon>Nectriaceae</taxon>
        <taxon>Fusarium</taxon>
    </lineage>
</organism>
<proteinExistence type="predicted"/>
<evidence type="ECO:0000313" key="1">
    <source>
        <dbReference type="EMBL" id="KAJ4245276.1"/>
    </source>
</evidence>
<dbReference type="AlphaFoldDB" id="A0A9W8RMZ2"/>
<keyword evidence="2" id="KW-1185">Reference proteome</keyword>
<protein>
    <submittedName>
        <fullName evidence="1">Uncharacterized protein</fullName>
    </submittedName>
</protein>
<gene>
    <name evidence="1" type="ORF">NW762_014146</name>
</gene>
<reference evidence="1" key="1">
    <citation type="submission" date="2022-09" db="EMBL/GenBank/DDBJ databases">
        <title>Fusarium specimens isolated from Avocado Roots.</title>
        <authorList>
            <person name="Stajich J."/>
            <person name="Roper C."/>
            <person name="Heimlech-Rivalta G."/>
        </authorList>
    </citation>
    <scope>NUCLEOTIDE SEQUENCE</scope>
    <source>
        <strain evidence="1">CF00136</strain>
    </source>
</reference>
<name>A0A9W8RMZ2_9HYPO</name>
<accession>A0A9W8RMZ2</accession>
<comment type="caution">
    <text evidence="1">The sequence shown here is derived from an EMBL/GenBank/DDBJ whole genome shotgun (WGS) entry which is preliminary data.</text>
</comment>